<dbReference type="KEGG" id="nsy:104248495"/>
<dbReference type="eggNOG" id="ENOG502S9SX">
    <property type="taxonomic scope" value="Eukaryota"/>
</dbReference>
<organism evidence="1 2">
    <name type="scientific">Nicotiana sylvestris</name>
    <name type="common">Wood tobacco</name>
    <name type="synonym">South American tobacco</name>
    <dbReference type="NCBI Taxonomy" id="4096"/>
    <lineage>
        <taxon>Eukaryota</taxon>
        <taxon>Viridiplantae</taxon>
        <taxon>Streptophyta</taxon>
        <taxon>Embryophyta</taxon>
        <taxon>Tracheophyta</taxon>
        <taxon>Spermatophyta</taxon>
        <taxon>Magnoliopsida</taxon>
        <taxon>eudicotyledons</taxon>
        <taxon>Gunneridae</taxon>
        <taxon>Pentapetalae</taxon>
        <taxon>asterids</taxon>
        <taxon>lamiids</taxon>
        <taxon>Solanales</taxon>
        <taxon>Solanaceae</taxon>
        <taxon>Nicotianoideae</taxon>
        <taxon>Nicotianeae</taxon>
        <taxon>Nicotiana</taxon>
    </lineage>
</organism>
<dbReference type="RefSeq" id="XP_009803062.1">
    <property type="nucleotide sequence ID" value="XM_009804760.1"/>
</dbReference>
<dbReference type="Proteomes" id="UP000189701">
    <property type="component" value="Unplaced"/>
</dbReference>
<sequence>MFRALHFPVWLAKITDHLVWVKNYLSLSSDHISIKRAFKDYHVSENDFDKRHVHGRSDLIRDEGWGRGVNLDCKFNDGIYEEEVEVKIGTQLIPKRDSFKHLGSIIEGNGEIDKDVTHRIGAEWMRWRLASGVFCDKNVPPGLKGKLYRVVVRPTILYGDECWLVKKSHVQKMKVAEMRILRWMCGHTKKGKIRNEVIRDKVGVESMEDKLQERLRWFGHVKRRDTDAPVRRCEGLSMAGLRKGRGRLKKY</sequence>
<dbReference type="AlphaFoldDB" id="A0A1U7YG28"/>
<evidence type="ECO:0000313" key="2">
    <source>
        <dbReference type="RefSeq" id="XP_009803062.1"/>
    </source>
</evidence>
<protein>
    <submittedName>
        <fullName evidence="2">Uncharacterized protein LOC104248495</fullName>
    </submittedName>
</protein>
<dbReference type="GeneID" id="104248495"/>
<reference evidence="2" key="2">
    <citation type="submission" date="2025-08" db="UniProtKB">
        <authorList>
            <consortium name="RefSeq"/>
        </authorList>
    </citation>
    <scope>IDENTIFICATION</scope>
    <source>
        <tissue evidence="2">Leaf</tissue>
    </source>
</reference>
<dbReference type="PANTHER" id="PTHR46238">
    <property type="entry name" value="REVERSE TRANSCRIPTASE DOMAIN-CONTAINING PROTEIN"/>
    <property type="match status" value="1"/>
</dbReference>
<accession>A0A1U7YG28</accession>
<name>A0A1U7YG28_NICSY</name>
<keyword evidence="1" id="KW-1185">Reference proteome</keyword>
<gene>
    <name evidence="2" type="primary">LOC104248495</name>
</gene>
<dbReference type="PANTHER" id="PTHR46238:SF8">
    <property type="entry name" value="ENDONUCLEASE_EXONUCLEASE_PHOSPHATASE DOMAIN-CONTAINING PROTEIN"/>
    <property type="match status" value="1"/>
</dbReference>
<reference evidence="1" key="1">
    <citation type="journal article" date="2013" name="Genome Biol.">
        <title>Reference genomes and transcriptomes of Nicotiana sylvestris and Nicotiana tomentosiformis.</title>
        <authorList>
            <person name="Sierro N."/>
            <person name="Battey J.N."/>
            <person name="Ouadi S."/>
            <person name="Bovet L."/>
            <person name="Goepfert S."/>
            <person name="Bakaher N."/>
            <person name="Peitsch M.C."/>
            <person name="Ivanov N.V."/>
        </authorList>
    </citation>
    <scope>NUCLEOTIDE SEQUENCE [LARGE SCALE GENOMIC DNA]</scope>
</reference>
<dbReference type="STRING" id="4096.A0A1U7YG28"/>
<proteinExistence type="predicted"/>
<evidence type="ECO:0000313" key="1">
    <source>
        <dbReference type="Proteomes" id="UP000189701"/>
    </source>
</evidence>